<reference evidence="1" key="1">
    <citation type="thesis" date="2020" institute="ProQuest LLC" country="789 East Eisenhower Parkway, Ann Arbor, MI, USA">
        <title>Comparative Genomics and Chromosome Evolution.</title>
        <authorList>
            <person name="Mudd A.B."/>
        </authorList>
    </citation>
    <scope>NUCLEOTIDE SEQUENCE</scope>
    <source>
        <strain evidence="1">Female2</strain>
        <tissue evidence="1">Blood</tissue>
    </source>
</reference>
<dbReference type="InterPro" id="IPR042462">
    <property type="entry name" value="ARMC7"/>
</dbReference>
<dbReference type="InterPro" id="IPR016024">
    <property type="entry name" value="ARM-type_fold"/>
</dbReference>
<evidence type="ECO:0000313" key="1">
    <source>
        <dbReference type="EMBL" id="KAG8430580.1"/>
    </source>
</evidence>
<dbReference type="AlphaFoldDB" id="A0A8T2IHN6"/>
<keyword evidence="2" id="KW-1185">Reference proteome</keyword>
<proteinExistence type="predicted"/>
<sequence>MTGMTAKGSDRFQYLQALVTEFQDTDNAEAKEQVLANLANFAYDPRNFPDLRKLQVPDLFLDMLSEDSESLVEFGIGGLCNLCLDKTNKCHILESGGLRLVINCLSSRREETVLSALTTLMFLCTASSHADITVPSVVECMVRFSLSNNNRISNLAKIFLQDYCNEKQVEEAKNLGQHSALGIPLPDLPNPSNLS</sequence>
<dbReference type="InterPro" id="IPR011989">
    <property type="entry name" value="ARM-like"/>
</dbReference>
<name>A0A8T2IHN6_9PIPI</name>
<dbReference type="PANTHER" id="PTHR46263:SF1">
    <property type="entry name" value="ARMADILLO REPEAT-CONTAINING PROTEIN 7"/>
    <property type="match status" value="1"/>
</dbReference>
<evidence type="ECO:0000313" key="2">
    <source>
        <dbReference type="Proteomes" id="UP000812440"/>
    </source>
</evidence>
<comment type="caution">
    <text evidence="1">The sequence shown here is derived from an EMBL/GenBank/DDBJ whole genome shotgun (WGS) entry which is preliminary data.</text>
</comment>
<dbReference type="OrthoDB" id="201709at2759"/>
<organism evidence="1 2">
    <name type="scientific">Hymenochirus boettgeri</name>
    <name type="common">Congo dwarf clawed frog</name>
    <dbReference type="NCBI Taxonomy" id="247094"/>
    <lineage>
        <taxon>Eukaryota</taxon>
        <taxon>Metazoa</taxon>
        <taxon>Chordata</taxon>
        <taxon>Craniata</taxon>
        <taxon>Vertebrata</taxon>
        <taxon>Euteleostomi</taxon>
        <taxon>Amphibia</taxon>
        <taxon>Batrachia</taxon>
        <taxon>Anura</taxon>
        <taxon>Pipoidea</taxon>
        <taxon>Pipidae</taxon>
        <taxon>Pipinae</taxon>
        <taxon>Hymenochirus</taxon>
    </lineage>
</organism>
<evidence type="ECO:0008006" key="3">
    <source>
        <dbReference type="Google" id="ProtNLM"/>
    </source>
</evidence>
<dbReference type="PANTHER" id="PTHR46263">
    <property type="entry name" value="ARMADILLO REPEAT-CONTAINING PROTEIN 7"/>
    <property type="match status" value="1"/>
</dbReference>
<protein>
    <recommendedName>
        <fullName evidence="3">Armadillo repeat containing 7</fullName>
    </recommendedName>
</protein>
<dbReference type="Gene3D" id="1.25.10.10">
    <property type="entry name" value="Leucine-rich Repeat Variant"/>
    <property type="match status" value="1"/>
</dbReference>
<dbReference type="EMBL" id="JAACNH010000825">
    <property type="protein sequence ID" value="KAG8430580.1"/>
    <property type="molecule type" value="Genomic_DNA"/>
</dbReference>
<accession>A0A8T2IHN6</accession>
<dbReference type="Proteomes" id="UP000812440">
    <property type="component" value="Unassembled WGS sequence"/>
</dbReference>
<dbReference type="SUPFAM" id="SSF48371">
    <property type="entry name" value="ARM repeat"/>
    <property type="match status" value="1"/>
</dbReference>
<gene>
    <name evidence="1" type="ORF">GDO86_020355</name>
</gene>